<evidence type="ECO:0000313" key="1">
    <source>
        <dbReference type="EMBL" id="KRY77435.1"/>
    </source>
</evidence>
<reference evidence="3 4" key="1">
    <citation type="submission" date="2015-01" db="EMBL/GenBank/DDBJ databases">
        <title>Evolution of Trichinella species and genotypes.</title>
        <authorList>
            <person name="Korhonen P.K."/>
            <person name="Edoardo P."/>
            <person name="Giuseppe L.R."/>
            <person name="Gasser R.B."/>
        </authorList>
    </citation>
    <scope>NUCLEOTIDE SEQUENCE [LARGE SCALE GENOMIC DNA]</scope>
    <source>
        <strain evidence="1">ISS13</strain>
        <strain evidence="2">ISS176</strain>
    </source>
</reference>
<name>A0A0V1KBQ2_TRIPS</name>
<evidence type="ECO:0000313" key="3">
    <source>
        <dbReference type="Proteomes" id="UP000054632"/>
    </source>
</evidence>
<comment type="caution">
    <text evidence="2">The sequence shown here is derived from an EMBL/GenBank/DDBJ whole genome shotgun (WGS) entry which is preliminary data.</text>
</comment>
<dbReference type="AlphaFoldDB" id="A0A0V1KBQ2"/>
<dbReference type="Proteomes" id="UP000054632">
    <property type="component" value="Unassembled WGS sequence"/>
</dbReference>
<protein>
    <submittedName>
        <fullName evidence="2">Uncharacterized protein</fullName>
    </submittedName>
</protein>
<evidence type="ECO:0000313" key="4">
    <source>
        <dbReference type="Proteomes" id="UP000054826"/>
    </source>
</evidence>
<dbReference type="EMBL" id="JYDR01000007">
    <property type="protein sequence ID" value="KRY77435.1"/>
    <property type="molecule type" value="Genomic_DNA"/>
</dbReference>
<dbReference type="EMBL" id="JYDV01000005">
    <property type="protein sequence ID" value="KRZ44650.1"/>
    <property type="molecule type" value="Genomic_DNA"/>
</dbReference>
<proteinExistence type="predicted"/>
<gene>
    <name evidence="1" type="ORF">T4A_7720</name>
    <name evidence="2" type="ORF">T4C_6791</name>
</gene>
<dbReference type="Proteomes" id="UP000054826">
    <property type="component" value="Unassembled WGS sequence"/>
</dbReference>
<accession>A0A0V1KBQ2</accession>
<evidence type="ECO:0000313" key="2">
    <source>
        <dbReference type="EMBL" id="KRZ44650.1"/>
    </source>
</evidence>
<sequence length="60" mass="7003">MQKVQKNKIWNSVEILLLYGANCISRNYEFQIKKQSCDAARSCDAVCNNFQQSNKIKLYL</sequence>
<organism evidence="2 4">
    <name type="scientific">Trichinella pseudospiralis</name>
    <name type="common">Parasitic roundworm</name>
    <dbReference type="NCBI Taxonomy" id="6337"/>
    <lineage>
        <taxon>Eukaryota</taxon>
        <taxon>Metazoa</taxon>
        <taxon>Ecdysozoa</taxon>
        <taxon>Nematoda</taxon>
        <taxon>Enoplea</taxon>
        <taxon>Dorylaimia</taxon>
        <taxon>Trichinellida</taxon>
        <taxon>Trichinellidae</taxon>
        <taxon>Trichinella</taxon>
    </lineage>
</organism>